<dbReference type="EMBL" id="CP012159">
    <property type="protein sequence ID" value="AKT43640.1"/>
    <property type="molecule type" value="Genomic_DNA"/>
</dbReference>
<dbReference type="SUPFAM" id="SSF52540">
    <property type="entry name" value="P-loop containing nucleoside triphosphate hydrolases"/>
    <property type="match status" value="1"/>
</dbReference>
<organism evidence="5 6">
    <name type="scientific">Chondromyces crocatus</name>
    <dbReference type="NCBI Taxonomy" id="52"/>
    <lineage>
        <taxon>Bacteria</taxon>
        <taxon>Pseudomonadati</taxon>
        <taxon>Myxococcota</taxon>
        <taxon>Polyangia</taxon>
        <taxon>Polyangiales</taxon>
        <taxon>Polyangiaceae</taxon>
        <taxon>Chondromyces</taxon>
    </lineage>
</organism>
<dbReference type="PROSITE" id="PS00486">
    <property type="entry name" value="DNA_MISMATCH_REPAIR_2"/>
    <property type="match status" value="1"/>
</dbReference>
<gene>
    <name evidence="5" type="primary">mutL</name>
    <name evidence="5" type="ORF">CMC5_078750</name>
</gene>
<dbReference type="PANTHER" id="PTHR11361:SF14">
    <property type="entry name" value="DNA MISMATCH REPAIR PROTEIN MUTS, TYPE 2"/>
    <property type="match status" value="1"/>
</dbReference>
<evidence type="ECO:0000313" key="5">
    <source>
        <dbReference type="EMBL" id="AKT43640.1"/>
    </source>
</evidence>
<sequence length="554" mass="61527">MTQPPAATRPIPDLLSPRASIRLDLVELRQDLVFAFATRGEQDTFERVLGDTKLPASRWDRACFGRDLFLEELVQRALPVRIDGRTYAPNLTYLLRVITSPPEDLEVVGFRRAIFEELVEREPLRRELEQTYLAITKLRQMLCAGRLATARGRRLEILRAAHGAFTTLANAFEGASSGLARLRAFGEAVRASPVFERLDALLDHEQHLGTLDVRVRVGADGELRSFHIVAIRENRDNPFYTSPIARFFSRLRLFFRGFRLNGDEVAEGLLDDVFTGLEEPLALLFQVHGDIEFYLAGLGLRDLARSKNLDVCLPELVPSGEGGMDIEGLFNPLLLRGRSSPVPCTLRTVAFGSVVIVTGPNSGGKTRLLQAIALTQLLGQAGMFVPARRARLPLVSGLFVSLIEEARADQPEGQLGMELLRIRRMFEEISMGALVLLDELCSGTNPSEGEEIARLVISLLPEVEAQTFITTHLLQLAEHLAAERPIAQMEFLQVELDAREQPTYGFVPGVARSSLAHKTAARLGVTRDELLALIATKRYTGTHRVDVPVPHEPR</sequence>
<dbReference type="Gene3D" id="3.40.50.300">
    <property type="entry name" value="P-loop containing nucleotide triphosphate hydrolases"/>
    <property type="match status" value="1"/>
</dbReference>
<dbReference type="PANTHER" id="PTHR11361">
    <property type="entry name" value="DNA MISMATCH REPAIR PROTEIN MUTS FAMILY MEMBER"/>
    <property type="match status" value="1"/>
</dbReference>
<dbReference type="GO" id="GO:0006298">
    <property type="term" value="P:mismatch repair"/>
    <property type="evidence" value="ECO:0007669"/>
    <property type="project" value="InterPro"/>
</dbReference>
<dbReference type="Pfam" id="PF00488">
    <property type="entry name" value="MutS_V"/>
    <property type="match status" value="1"/>
</dbReference>
<protein>
    <submittedName>
        <fullName evidence="5">DNA mismatch repair protein</fullName>
    </submittedName>
</protein>
<dbReference type="InterPro" id="IPR000432">
    <property type="entry name" value="DNA_mismatch_repair_MutS_C"/>
</dbReference>
<evidence type="ECO:0000313" key="6">
    <source>
        <dbReference type="Proteomes" id="UP000067626"/>
    </source>
</evidence>
<dbReference type="AlphaFoldDB" id="A0A0K1ERU6"/>
<keyword evidence="6" id="KW-1185">Reference proteome</keyword>
<dbReference type="OrthoDB" id="9808166at2"/>
<accession>A0A0K1ERU6</accession>
<evidence type="ECO:0000256" key="3">
    <source>
        <dbReference type="ARBA" id="ARBA00023125"/>
    </source>
</evidence>
<keyword evidence="3" id="KW-0238">DNA-binding</keyword>
<dbReference type="GO" id="GO:0005524">
    <property type="term" value="F:ATP binding"/>
    <property type="evidence" value="ECO:0007669"/>
    <property type="project" value="UniProtKB-KW"/>
</dbReference>
<dbReference type="SMART" id="SM00534">
    <property type="entry name" value="MUTSac"/>
    <property type="match status" value="1"/>
</dbReference>
<dbReference type="STRING" id="52.CMC5_078750"/>
<evidence type="ECO:0000259" key="4">
    <source>
        <dbReference type="PROSITE" id="PS00486"/>
    </source>
</evidence>
<evidence type="ECO:0000256" key="2">
    <source>
        <dbReference type="ARBA" id="ARBA00022840"/>
    </source>
</evidence>
<reference evidence="5 6" key="1">
    <citation type="submission" date="2015-07" db="EMBL/GenBank/DDBJ databases">
        <title>Genome analysis of myxobacterium Chondromyces crocatus Cm c5 reveals a high potential for natural compound synthesis and the genetic basis for the loss of fruiting body formation.</title>
        <authorList>
            <person name="Zaburannyi N."/>
            <person name="Bunk B."/>
            <person name="Maier J."/>
            <person name="Overmann J."/>
            <person name="Mueller R."/>
        </authorList>
    </citation>
    <scope>NUCLEOTIDE SEQUENCE [LARGE SCALE GENOMIC DNA]</scope>
    <source>
        <strain evidence="5 6">Cm c5</strain>
    </source>
</reference>
<proteinExistence type="predicted"/>
<dbReference type="InterPro" id="IPR027417">
    <property type="entry name" value="P-loop_NTPase"/>
</dbReference>
<feature type="domain" description="DNA mismatch repair proteins mutS family" evidence="4">
    <location>
        <begin position="433"/>
        <end position="449"/>
    </location>
</feature>
<dbReference type="InterPro" id="IPR045076">
    <property type="entry name" value="MutS"/>
</dbReference>
<dbReference type="Proteomes" id="UP000067626">
    <property type="component" value="Chromosome"/>
</dbReference>
<evidence type="ECO:0000256" key="1">
    <source>
        <dbReference type="ARBA" id="ARBA00022741"/>
    </source>
</evidence>
<keyword evidence="2" id="KW-0067">ATP-binding</keyword>
<dbReference type="GO" id="GO:0030983">
    <property type="term" value="F:mismatched DNA binding"/>
    <property type="evidence" value="ECO:0007669"/>
    <property type="project" value="InterPro"/>
</dbReference>
<dbReference type="GO" id="GO:0140664">
    <property type="term" value="F:ATP-dependent DNA damage sensor activity"/>
    <property type="evidence" value="ECO:0007669"/>
    <property type="project" value="InterPro"/>
</dbReference>
<name>A0A0K1ERU6_CHOCO</name>
<keyword evidence="1" id="KW-0547">Nucleotide-binding</keyword>
<dbReference type="KEGG" id="ccro:CMC5_078750"/>